<proteinExistence type="predicted"/>
<accession>A0A0F9P172</accession>
<sequence>MNPLEIDSKWLDKLMIGTLKDINIKVVSNGYYLSVDCMLPSYGSDRKDFVFHAKEDLFDALKKILSGAMSSP</sequence>
<evidence type="ECO:0000313" key="1">
    <source>
        <dbReference type="EMBL" id="KKN25570.1"/>
    </source>
</evidence>
<reference evidence="1" key="1">
    <citation type="journal article" date="2015" name="Nature">
        <title>Complex archaea that bridge the gap between prokaryotes and eukaryotes.</title>
        <authorList>
            <person name="Spang A."/>
            <person name="Saw J.H."/>
            <person name="Jorgensen S.L."/>
            <person name="Zaremba-Niedzwiedzka K."/>
            <person name="Martijn J."/>
            <person name="Lind A.E."/>
            <person name="van Eijk R."/>
            <person name="Schleper C."/>
            <person name="Guy L."/>
            <person name="Ettema T.J."/>
        </authorList>
    </citation>
    <scope>NUCLEOTIDE SEQUENCE</scope>
</reference>
<dbReference type="AlphaFoldDB" id="A0A0F9P172"/>
<dbReference type="EMBL" id="LAZR01002792">
    <property type="protein sequence ID" value="KKN25570.1"/>
    <property type="molecule type" value="Genomic_DNA"/>
</dbReference>
<comment type="caution">
    <text evidence="1">The sequence shown here is derived from an EMBL/GenBank/DDBJ whole genome shotgun (WGS) entry which is preliminary data.</text>
</comment>
<protein>
    <submittedName>
        <fullName evidence="1">Uncharacterized protein</fullName>
    </submittedName>
</protein>
<gene>
    <name evidence="1" type="ORF">LCGC14_0883540</name>
</gene>
<organism evidence="1">
    <name type="scientific">marine sediment metagenome</name>
    <dbReference type="NCBI Taxonomy" id="412755"/>
    <lineage>
        <taxon>unclassified sequences</taxon>
        <taxon>metagenomes</taxon>
        <taxon>ecological metagenomes</taxon>
    </lineage>
</organism>
<name>A0A0F9P172_9ZZZZ</name>